<feature type="transmembrane region" description="Helical" evidence="12">
    <location>
        <begin position="84"/>
        <end position="100"/>
    </location>
</feature>
<dbReference type="SMART" id="SM00831">
    <property type="entry name" value="Cation_ATPase_N"/>
    <property type="match status" value="1"/>
</dbReference>
<keyword evidence="4" id="KW-0597">Phosphoprotein</keyword>
<feature type="transmembrane region" description="Helical" evidence="12">
    <location>
        <begin position="756"/>
        <end position="776"/>
    </location>
</feature>
<dbReference type="Gene3D" id="3.40.50.1000">
    <property type="entry name" value="HAD superfamily/HAD-like"/>
    <property type="match status" value="2"/>
</dbReference>
<sequence>MKDMLQAPWTEPLNTLIHNLESNEDGLTDEDVKKRLKKYGKNSIRQSTKVSIVKLLAHQILNPLVGVLVIAFLLSFFLDKTTEAIFVGVAILVNIFLGFFQEYKANNAIAKLEKYITHKTRVRRNGSVTYINSYEIVPGDVVLLRQGNRIPADIRLIKAKGVEADEAILTGESLAVKKELGEIAQDTPLGDRTNMVWGGTILTVGEAEGVVVATGEDTEIGKIAELVENAEEDRTPLEQAVSRLAKIISLILIVLGLFIFGIGLYAGFPVTEILLLAIAVIVSAVPESMPIAMSVVLAIGAETLAKKQGVVRKMSATETLGGTTLILTDKTGTLTEASLKLVHVDAFHGTEDDVLLEAGLNIDIAKNPETKELSGRPVERAIAHAVESKPGLVEISKQMKVLEMFPFDSSYKFSAVVFSYDNQKIVSLLGAPDVLLEKVSDNQTVVADIKQNITTYAENGERVLGVVSHVVADDTKVSDLVTQNNFTYQGLIRFRDPVRETVPAAVKEIGEAGVRTVIVTGDHPGTAKAVAQEIGLWKKDSLVITGADIEDMTDTELLFKLDRATVFARVTPEHKLRLVELYTKQGEVVAVTGDGVNDAPALKRAAIGVAMGAGTDVAHASSDLIVLNNNFETIVEAIFEGRNVLRKMRSVITYLLADSFDELMLVGGSIIISLPLPLTALQILFVKFFADIFPAMAFTFERSDAFGHSKHPPKTNLFDKKIRLFTVWRGLLSSMVLFVTYIVLLRMGFDETLVRTFTFTAFASYILFLAFSMRNLERSILSYNPFGNWWLTGGVLLGFSTTALAVYMPFMQNILGTVALPPIWLLGVIAIGITNLIVIELFKKFAKQR</sequence>
<dbReference type="InterPro" id="IPR023214">
    <property type="entry name" value="HAD_sf"/>
</dbReference>
<dbReference type="InterPro" id="IPR004014">
    <property type="entry name" value="ATPase_P-typ_cation-transptr_N"/>
</dbReference>
<dbReference type="FunFam" id="2.70.150.10:FF:000160">
    <property type="entry name" value="Sarcoplasmic/endoplasmic reticulum calcium ATPase 1"/>
    <property type="match status" value="1"/>
</dbReference>
<evidence type="ECO:0000256" key="1">
    <source>
        <dbReference type="ARBA" id="ARBA00004651"/>
    </source>
</evidence>
<gene>
    <name evidence="14" type="ORF">COV34_00420</name>
</gene>
<feature type="transmembrane region" description="Helical" evidence="12">
    <location>
        <begin position="247"/>
        <end position="268"/>
    </location>
</feature>
<dbReference type="GO" id="GO:0016887">
    <property type="term" value="F:ATP hydrolysis activity"/>
    <property type="evidence" value="ECO:0007669"/>
    <property type="project" value="InterPro"/>
</dbReference>
<accession>A0A2H0QWX9</accession>
<dbReference type="Gene3D" id="1.20.1110.10">
    <property type="entry name" value="Calcium-transporting ATPase, transmembrane domain"/>
    <property type="match status" value="3"/>
</dbReference>
<feature type="domain" description="Cation-transporting P-type ATPase N-terminal" evidence="13">
    <location>
        <begin position="7"/>
        <end position="80"/>
    </location>
</feature>
<evidence type="ECO:0000256" key="6">
    <source>
        <dbReference type="ARBA" id="ARBA00022741"/>
    </source>
</evidence>
<dbReference type="EMBL" id="PCXL01000008">
    <property type="protein sequence ID" value="PIR38769.1"/>
    <property type="molecule type" value="Genomic_DNA"/>
</dbReference>
<evidence type="ECO:0000256" key="7">
    <source>
        <dbReference type="ARBA" id="ARBA00022840"/>
    </source>
</evidence>
<dbReference type="Pfam" id="PF00122">
    <property type="entry name" value="E1-E2_ATPase"/>
    <property type="match status" value="1"/>
</dbReference>
<evidence type="ECO:0000256" key="9">
    <source>
        <dbReference type="ARBA" id="ARBA00022967"/>
    </source>
</evidence>
<dbReference type="Pfam" id="PF00702">
    <property type="entry name" value="Hydrolase"/>
    <property type="match status" value="1"/>
</dbReference>
<feature type="transmembrane region" description="Helical" evidence="12">
    <location>
        <begin position="822"/>
        <end position="842"/>
    </location>
</feature>
<dbReference type="InterPro" id="IPR023299">
    <property type="entry name" value="ATPase_P-typ_cyto_dom_N"/>
</dbReference>
<dbReference type="PROSITE" id="PS00154">
    <property type="entry name" value="ATPASE_E1_E2"/>
    <property type="match status" value="1"/>
</dbReference>
<dbReference type="PANTHER" id="PTHR43294">
    <property type="entry name" value="SODIUM/POTASSIUM-TRANSPORTING ATPASE SUBUNIT ALPHA"/>
    <property type="match status" value="1"/>
</dbReference>
<dbReference type="SFLD" id="SFLDS00003">
    <property type="entry name" value="Haloacid_Dehalogenase"/>
    <property type="match status" value="1"/>
</dbReference>
<evidence type="ECO:0000259" key="13">
    <source>
        <dbReference type="SMART" id="SM00831"/>
    </source>
</evidence>
<dbReference type="GO" id="GO:1990573">
    <property type="term" value="P:potassium ion import across plasma membrane"/>
    <property type="evidence" value="ECO:0007669"/>
    <property type="project" value="TreeGrafter"/>
</dbReference>
<dbReference type="NCBIfam" id="TIGR01494">
    <property type="entry name" value="ATPase_P-type"/>
    <property type="match status" value="2"/>
</dbReference>
<feature type="transmembrane region" description="Helical" evidence="12">
    <location>
        <begin position="722"/>
        <end position="744"/>
    </location>
</feature>
<dbReference type="GO" id="GO:0006883">
    <property type="term" value="P:intracellular sodium ion homeostasis"/>
    <property type="evidence" value="ECO:0007669"/>
    <property type="project" value="TreeGrafter"/>
</dbReference>
<dbReference type="GO" id="GO:0036376">
    <property type="term" value="P:sodium ion export across plasma membrane"/>
    <property type="evidence" value="ECO:0007669"/>
    <property type="project" value="TreeGrafter"/>
</dbReference>
<dbReference type="Pfam" id="PF00689">
    <property type="entry name" value="Cation_ATPase_C"/>
    <property type="match status" value="1"/>
</dbReference>
<keyword evidence="5 12" id="KW-0812">Transmembrane</keyword>
<dbReference type="SUPFAM" id="SSF81665">
    <property type="entry name" value="Calcium ATPase, transmembrane domain M"/>
    <property type="match status" value="1"/>
</dbReference>
<dbReference type="InterPro" id="IPR006068">
    <property type="entry name" value="ATPase_P-typ_cation-transptr_C"/>
</dbReference>
<keyword evidence="7" id="KW-0067">ATP-binding</keyword>
<evidence type="ECO:0000256" key="2">
    <source>
        <dbReference type="ARBA" id="ARBA00005675"/>
    </source>
</evidence>
<dbReference type="GO" id="GO:0030007">
    <property type="term" value="P:intracellular potassium ion homeostasis"/>
    <property type="evidence" value="ECO:0007669"/>
    <property type="project" value="TreeGrafter"/>
</dbReference>
<dbReference type="PANTHER" id="PTHR43294:SF21">
    <property type="entry name" value="CATION TRANSPORTING ATPASE"/>
    <property type="match status" value="1"/>
</dbReference>
<dbReference type="GO" id="GO:1902600">
    <property type="term" value="P:proton transmembrane transport"/>
    <property type="evidence" value="ECO:0007669"/>
    <property type="project" value="TreeGrafter"/>
</dbReference>
<evidence type="ECO:0000256" key="10">
    <source>
        <dbReference type="ARBA" id="ARBA00022989"/>
    </source>
</evidence>
<evidence type="ECO:0000256" key="5">
    <source>
        <dbReference type="ARBA" id="ARBA00022692"/>
    </source>
</evidence>
<organism evidence="14 15">
    <name type="scientific">Candidatus Zambryskibacteria bacterium CG10_big_fil_rev_8_21_14_0_10_42_12</name>
    <dbReference type="NCBI Taxonomy" id="1975115"/>
    <lineage>
        <taxon>Bacteria</taxon>
        <taxon>Candidatus Zambryskiibacteriota</taxon>
    </lineage>
</organism>
<comment type="caution">
    <text evidence="14">The sequence shown here is derived from an EMBL/GenBank/DDBJ whole genome shotgun (WGS) entry which is preliminary data.</text>
</comment>
<keyword evidence="11 12" id="KW-0472">Membrane</keyword>
<dbReference type="InterPro" id="IPR050510">
    <property type="entry name" value="Cation_transp_ATPase_P-type"/>
</dbReference>
<keyword evidence="3" id="KW-1003">Cell membrane</keyword>
<evidence type="ECO:0000256" key="4">
    <source>
        <dbReference type="ARBA" id="ARBA00022553"/>
    </source>
</evidence>
<feature type="transmembrane region" description="Helical" evidence="12">
    <location>
        <begin position="55"/>
        <end position="78"/>
    </location>
</feature>
<dbReference type="InterPro" id="IPR023298">
    <property type="entry name" value="ATPase_P-typ_TM_dom_sf"/>
</dbReference>
<dbReference type="Proteomes" id="UP000231333">
    <property type="component" value="Unassembled WGS sequence"/>
</dbReference>
<dbReference type="SFLD" id="SFLDG00002">
    <property type="entry name" value="C1.7:_P-type_atpase_like"/>
    <property type="match status" value="1"/>
</dbReference>
<dbReference type="InterPro" id="IPR044492">
    <property type="entry name" value="P_typ_ATPase_HD_dom"/>
</dbReference>
<dbReference type="GO" id="GO:0005524">
    <property type="term" value="F:ATP binding"/>
    <property type="evidence" value="ECO:0007669"/>
    <property type="project" value="UniProtKB-KW"/>
</dbReference>
<dbReference type="GO" id="GO:0005886">
    <property type="term" value="C:plasma membrane"/>
    <property type="evidence" value="ECO:0007669"/>
    <property type="project" value="UniProtKB-SubCell"/>
</dbReference>
<dbReference type="SUPFAM" id="SSF56784">
    <property type="entry name" value="HAD-like"/>
    <property type="match status" value="1"/>
</dbReference>
<dbReference type="Gene3D" id="3.40.1110.10">
    <property type="entry name" value="Calcium-transporting ATPase, cytoplasmic domain N"/>
    <property type="match status" value="1"/>
</dbReference>
<dbReference type="InterPro" id="IPR059000">
    <property type="entry name" value="ATPase_P-type_domA"/>
</dbReference>
<keyword evidence="6" id="KW-0547">Nucleotide-binding</keyword>
<protein>
    <recommendedName>
        <fullName evidence="13">Cation-transporting P-type ATPase N-terminal domain-containing protein</fullName>
    </recommendedName>
</protein>
<dbReference type="Gene3D" id="2.70.150.10">
    <property type="entry name" value="Calcium-transporting ATPase, cytoplasmic transduction domain A"/>
    <property type="match status" value="1"/>
</dbReference>
<dbReference type="Pfam" id="PF00690">
    <property type="entry name" value="Cation_ATPase_N"/>
    <property type="match status" value="1"/>
</dbReference>
<dbReference type="SFLD" id="SFLDF00027">
    <property type="entry name" value="p-type_atpase"/>
    <property type="match status" value="1"/>
</dbReference>
<keyword evidence="8" id="KW-0460">Magnesium</keyword>
<name>A0A2H0QWX9_9BACT</name>
<dbReference type="InterPro" id="IPR008250">
    <property type="entry name" value="ATPase_P-typ_transduc_dom_A_sf"/>
</dbReference>
<keyword evidence="9" id="KW-1278">Translocase</keyword>
<dbReference type="AlphaFoldDB" id="A0A2H0QWX9"/>
<reference evidence="14 15" key="1">
    <citation type="submission" date="2017-09" db="EMBL/GenBank/DDBJ databases">
        <title>Depth-based differentiation of microbial function through sediment-hosted aquifers and enrichment of novel symbionts in the deep terrestrial subsurface.</title>
        <authorList>
            <person name="Probst A.J."/>
            <person name="Ladd B."/>
            <person name="Jarett J.K."/>
            <person name="Geller-Mcgrath D.E."/>
            <person name="Sieber C.M."/>
            <person name="Emerson J.B."/>
            <person name="Anantharaman K."/>
            <person name="Thomas B.C."/>
            <person name="Malmstrom R."/>
            <person name="Stieglmeier M."/>
            <person name="Klingl A."/>
            <person name="Woyke T."/>
            <person name="Ryan C.M."/>
            <person name="Banfield J.F."/>
        </authorList>
    </citation>
    <scope>NUCLEOTIDE SEQUENCE [LARGE SCALE GENOMIC DNA]</scope>
    <source>
        <strain evidence="14">CG10_big_fil_rev_8_21_14_0_10_42_12</strain>
    </source>
</reference>
<comment type="subcellular location">
    <subcellularLocation>
        <location evidence="1">Cell membrane</location>
        <topology evidence="1">Multi-pass membrane protein</topology>
    </subcellularLocation>
</comment>
<dbReference type="SUPFAM" id="SSF81653">
    <property type="entry name" value="Calcium ATPase, transduction domain A"/>
    <property type="match status" value="1"/>
</dbReference>
<evidence type="ECO:0000313" key="15">
    <source>
        <dbReference type="Proteomes" id="UP000231333"/>
    </source>
</evidence>
<evidence type="ECO:0000256" key="11">
    <source>
        <dbReference type="ARBA" id="ARBA00023136"/>
    </source>
</evidence>
<proteinExistence type="inferred from homology"/>
<evidence type="ECO:0000313" key="14">
    <source>
        <dbReference type="EMBL" id="PIR38769.1"/>
    </source>
</evidence>
<evidence type="ECO:0000256" key="8">
    <source>
        <dbReference type="ARBA" id="ARBA00022842"/>
    </source>
</evidence>
<dbReference type="InterPro" id="IPR036412">
    <property type="entry name" value="HAD-like_sf"/>
</dbReference>
<evidence type="ECO:0000256" key="3">
    <source>
        <dbReference type="ARBA" id="ARBA00022475"/>
    </source>
</evidence>
<dbReference type="InterPro" id="IPR001757">
    <property type="entry name" value="P_typ_ATPase"/>
</dbReference>
<feature type="transmembrane region" description="Helical" evidence="12">
    <location>
        <begin position="788"/>
        <end position="810"/>
    </location>
</feature>
<dbReference type="InterPro" id="IPR018303">
    <property type="entry name" value="ATPase_P-typ_P_site"/>
</dbReference>
<comment type="similarity">
    <text evidence="2">Belongs to the cation transport ATPase (P-type) (TC 3.A.3) family. Type IIA subfamily.</text>
</comment>
<dbReference type="PRINTS" id="PR00120">
    <property type="entry name" value="HATPASE"/>
</dbReference>
<keyword evidence="10 12" id="KW-1133">Transmembrane helix</keyword>
<dbReference type="GO" id="GO:0005391">
    <property type="term" value="F:P-type sodium:potassium-exchanging transporter activity"/>
    <property type="evidence" value="ECO:0007669"/>
    <property type="project" value="TreeGrafter"/>
</dbReference>
<dbReference type="PRINTS" id="PR00119">
    <property type="entry name" value="CATATPASE"/>
</dbReference>
<evidence type="ECO:0000256" key="12">
    <source>
        <dbReference type="SAM" id="Phobius"/>
    </source>
</evidence>